<keyword evidence="1" id="KW-0732">Signal</keyword>
<reference evidence="3" key="1">
    <citation type="submission" date="2019-03" db="EMBL/GenBank/DDBJ databases">
        <title>Aquabacterium pictum sp.nov., the first bacteriochlorophyll a-containing freshwater bacterium in the genus Aquabacterium of the class Betaproteobacteria.</title>
        <authorList>
            <person name="Hirose S."/>
            <person name="Tank M."/>
            <person name="Hara E."/>
            <person name="Tamaki H."/>
            <person name="Takaichi S."/>
            <person name="Haruta S."/>
            <person name="Hanada S."/>
        </authorList>
    </citation>
    <scope>NUCLEOTIDE SEQUENCE [LARGE SCALE GENOMIC DNA]</scope>
    <source>
        <strain evidence="3">W35</strain>
    </source>
</reference>
<dbReference type="PROSITE" id="PS51257">
    <property type="entry name" value="PROKAR_LIPOPROTEIN"/>
    <property type="match status" value="1"/>
</dbReference>
<dbReference type="AlphaFoldDB" id="A0A480AU86"/>
<feature type="chain" id="PRO_5019722852" description="YHS domain-containing protein" evidence="1">
    <location>
        <begin position="35"/>
        <end position="207"/>
    </location>
</feature>
<evidence type="ECO:0000313" key="3">
    <source>
        <dbReference type="Proteomes" id="UP000301751"/>
    </source>
</evidence>
<sequence length="207" mass="22506">MTPTLTRTAPVWRRLALALLATSALLLGGCAAMRAQNPDSPLAPVRASAVGSDAHVMLDGHDVVAYFTENRHAMGQPQFRSQYQGVSFHFASAAHKALFDAAPQKYLPQFGGFCANGIVYGIPWGGDADAWRIIDGKLYIFGGAGSRDAFLLDVPGNRRLADKYWAEEVAGSNSFWQRSKRLVFRVPHYASGEELARRVAAARTAKP</sequence>
<dbReference type="Proteomes" id="UP000301751">
    <property type="component" value="Unassembled WGS sequence"/>
</dbReference>
<name>A0A480AU86_9BURK</name>
<dbReference type="EMBL" id="BJCL01000005">
    <property type="protein sequence ID" value="GCL63305.1"/>
    <property type="molecule type" value="Genomic_DNA"/>
</dbReference>
<dbReference type="OrthoDB" id="344729at2"/>
<protein>
    <recommendedName>
        <fullName evidence="4">YHS domain-containing protein</fullName>
    </recommendedName>
</protein>
<feature type="signal peptide" evidence="1">
    <location>
        <begin position="1"/>
        <end position="34"/>
    </location>
</feature>
<gene>
    <name evidence="2" type="ORF">AQPW35_23860</name>
</gene>
<dbReference type="RefSeq" id="WP_137733042.1">
    <property type="nucleotide sequence ID" value="NZ_BJCL01000005.1"/>
</dbReference>
<evidence type="ECO:0008006" key="4">
    <source>
        <dbReference type="Google" id="ProtNLM"/>
    </source>
</evidence>
<proteinExistence type="predicted"/>
<organism evidence="2 3">
    <name type="scientific">Pseudaquabacterium pictum</name>
    <dbReference type="NCBI Taxonomy" id="2315236"/>
    <lineage>
        <taxon>Bacteria</taxon>
        <taxon>Pseudomonadati</taxon>
        <taxon>Pseudomonadota</taxon>
        <taxon>Betaproteobacteria</taxon>
        <taxon>Burkholderiales</taxon>
        <taxon>Sphaerotilaceae</taxon>
        <taxon>Pseudaquabacterium</taxon>
    </lineage>
</organism>
<dbReference type="NCBIfam" id="NF041384">
    <property type="entry name" value="YHS_seleno_dom"/>
    <property type="match status" value="1"/>
</dbReference>
<evidence type="ECO:0000313" key="2">
    <source>
        <dbReference type="EMBL" id="GCL63305.1"/>
    </source>
</evidence>
<accession>A0A480AU86</accession>
<comment type="caution">
    <text evidence="2">The sequence shown here is derived from an EMBL/GenBank/DDBJ whole genome shotgun (WGS) entry which is preliminary data.</text>
</comment>
<evidence type="ECO:0000256" key="1">
    <source>
        <dbReference type="SAM" id="SignalP"/>
    </source>
</evidence>
<keyword evidence="3" id="KW-1185">Reference proteome</keyword>